<dbReference type="PANTHER" id="PTHR31375">
    <property type="match status" value="1"/>
</dbReference>
<dbReference type="GO" id="GO:0005975">
    <property type="term" value="P:carbohydrate metabolic process"/>
    <property type="evidence" value="ECO:0007669"/>
    <property type="project" value="InterPro"/>
</dbReference>
<evidence type="ECO:0000313" key="11">
    <source>
        <dbReference type="EMBL" id="CAI9100146.1"/>
    </source>
</evidence>
<dbReference type="InterPro" id="IPR006626">
    <property type="entry name" value="PbH1"/>
</dbReference>
<evidence type="ECO:0000313" key="12">
    <source>
        <dbReference type="Proteomes" id="UP001161247"/>
    </source>
</evidence>
<keyword evidence="3" id="KW-0134">Cell wall</keyword>
<keyword evidence="12" id="KW-1185">Reference proteome</keyword>
<evidence type="ECO:0000256" key="3">
    <source>
        <dbReference type="ARBA" id="ARBA00022512"/>
    </source>
</evidence>
<evidence type="ECO:0000256" key="1">
    <source>
        <dbReference type="ARBA" id="ARBA00004191"/>
    </source>
</evidence>
<keyword evidence="6 9" id="KW-0326">Glycosidase</keyword>
<dbReference type="SUPFAM" id="SSF51126">
    <property type="entry name" value="Pectin lyase-like"/>
    <property type="match status" value="1"/>
</dbReference>
<evidence type="ECO:0000256" key="8">
    <source>
        <dbReference type="PROSITE-ProRule" id="PRU10052"/>
    </source>
</evidence>
<evidence type="ECO:0000256" key="5">
    <source>
        <dbReference type="ARBA" id="ARBA00022801"/>
    </source>
</evidence>
<dbReference type="GO" id="GO:0004650">
    <property type="term" value="F:polygalacturonase activity"/>
    <property type="evidence" value="ECO:0007669"/>
    <property type="project" value="InterPro"/>
</dbReference>
<dbReference type="GO" id="GO:0071555">
    <property type="term" value="P:cell wall organization"/>
    <property type="evidence" value="ECO:0007669"/>
    <property type="project" value="UniProtKB-KW"/>
</dbReference>
<sequence length="417" mass="45521">MTFSVISPPTCIMKILGFIMMMMITGSVFSEAGVYNVLNYGATSYNKGDSSNAFLKAWNLACAESGKPTILIPEKWTFLVYPVNFQGPCKAKNVVFMLSGTIVAPELPSVWKGRDTSKWLIFGGVNGLIVDGYGVIDGRGKGWWDQSCKHNTWKGCTSLAPTAISFHGCNDSTVKNIHITNSAQVHMYLGRLRDFGVDNIKIQAPWWTPNTDGIHIQASSNLGISNSVIGSGDDCISVGDYTSNVWISKISCGPGHGISIGSLGKDSNFVQVSGIHVSDSYFDRTTNGARIKTWQVGRGYAQDITFKNLQFYKVRNPIIIDQNYCDVRNDCKEQVTGVKIRNVTYSTLYGTSDTDIAINLKCSKSVPCSEIWMDNIHLANAVTGKQVTASCYNAYGREFDVVPGHCLLKSAPTTSGL</sequence>
<dbReference type="Gene3D" id="2.160.20.10">
    <property type="entry name" value="Single-stranded right-handed beta-helix, Pectin lyase-like"/>
    <property type="match status" value="1"/>
</dbReference>
<dbReference type="EMBL" id="OX459120">
    <property type="protein sequence ID" value="CAI9100146.1"/>
    <property type="molecule type" value="Genomic_DNA"/>
</dbReference>
<evidence type="ECO:0000256" key="7">
    <source>
        <dbReference type="ARBA" id="ARBA00023316"/>
    </source>
</evidence>
<dbReference type="Proteomes" id="UP001161247">
    <property type="component" value="Chromosome 3"/>
</dbReference>
<evidence type="ECO:0000256" key="2">
    <source>
        <dbReference type="ARBA" id="ARBA00008834"/>
    </source>
</evidence>
<dbReference type="InterPro" id="IPR000743">
    <property type="entry name" value="Glyco_hydro_28"/>
</dbReference>
<keyword evidence="10" id="KW-1133">Transmembrane helix</keyword>
<evidence type="ECO:0000256" key="10">
    <source>
        <dbReference type="SAM" id="Phobius"/>
    </source>
</evidence>
<keyword evidence="4" id="KW-0964">Secreted</keyword>
<dbReference type="Pfam" id="PF00295">
    <property type="entry name" value="Glyco_hydro_28"/>
    <property type="match status" value="1"/>
</dbReference>
<proteinExistence type="inferred from homology"/>
<evidence type="ECO:0000256" key="6">
    <source>
        <dbReference type="ARBA" id="ARBA00023295"/>
    </source>
</evidence>
<organism evidence="11 12">
    <name type="scientific">Oldenlandia corymbosa var. corymbosa</name>
    <dbReference type="NCBI Taxonomy" id="529605"/>
    <lineage>
        <taxon>Eukaryota</taxon>
        <taxon>Viridiplantae</taxon>
        <taxon>Streptophyta</taxon>
        <taxon>Embryophyta</taxon>
        <taxon>Tracheophyta</taxon>
        <taxon>Spermatophyta</taxon>
        <taxon>Magnoliopsida</taxon>
        <taxon>eudicotyledons</taxon>
        <taxon>Gunneridae</taxon>
        <taxon>Pentapetalae</taxon>
        <taxon>asterids</taxon>
        <taxon>lamiids</taxon>
        <taxon>Gentianales</taxon>
        <taxon>Rubiaceae</taxon>
        <taxon>Rubioideae</taxon>
        <taxon>Spermacoceae</taxon>
        <taxon>Hedyotis-Oldenlandia complex</taxon>
        <taxon>Oldenlandia</taxon>
    </lineage>
</organism>
<dbReference type="InterPro" id="IPR012334">
    <property type="entry name" value="Pectin_lyas_fold"/>
</dbReference>
<comment type="subcellular location">
    <subcellularLocation>
        <location evidence="1">Secreted</location>
        <location evidence="1">Cell wall</location>
    </subcellularLocation>
</comment>
<reference evidence="11" key="1">
    <citation type="submission" date="2023-03" db="EMBL/GenBank/DDBJ databases">
        <authorList>
            <person name="Julca I."/>
        </authorList>
    </citation>
    <scope>NUCLEOTIDE SEQUENCE</scope>
</reference>
<keyword evidence="5 9" id="KW-0378">Hydrolase</keyword>
<keyword evidence="7" id="KW-0961">Cell wall biogenesis/degradation</keyword>
<comment type="similarity">
    <text evidence="2 9">Belongs to the glycosyl hydrolase 28 family.</text>
</comment>
<keyword evidence="10" id="KW-0472">Membrane</keyword>
<name>A0AAV1CY81_OLDCO</name>
<gene>
    <name evidence="11" type="ORF">OLC1_LOCUS10048</name>
</gene>
<dbReference type="PROSITE" id="PS00502">
    <property type="entry name" value="POLYGALACTURONASE"/>
    <property type="match status" value="1"/>
</dbReference>
<evidence type="ECO:0000256" key="4">
    <source>
        <dbReference type="ARBA" id="ARBA00022525"/>
    </source>
</evidence>
<accession>A0AAV1CY81</accession>
<dbReference type="SMART" id="SM00710">
    <property type="entry name" value="PbH1"/>
    <property type="match status" value="6"/>
</dbReference>
<dbReference type="InterPro" id="IPR011050">
    <property type="entry name" value="Pectin_lyase_fold/virulence"/>
</dbReference>
<feature type="active site" evidence="8">
    <location>
        <position position="256"/>
    </location>
</feature>
<protein>
    <submittedName>
        <fullName evidence="11">OLC1v1037086C1</fullName>
    </submittedName>
</protein>
<dbReference type="AlphaFoldDB" id="A0AAV1CY81"/>
<keyword evidence="10" id="KW-0812">Transmembrane</keyword>
<feature type="transmembrane region" description="Helical" evidence="10">
    <location>
        <begin position="12"/>
        <end position="29"/>
    </location>
</feature>
<evidence type="ECO:0000256" key="9">
    <source>
        <dbReference type="RuleBase" id="RU361169"/>
    </source>
</evidence>